<keyword evidence="2" id="KW-1185">Reference proteome</keyword>
<dbReference type="EMBL" id="ACIS01000006">
    <property type="protein sequence ID" value="EEG08229.1"/>
    <property type="molecule type" value="Genomic_DNA"/>
</dbReference>
<dbReference type="Pfam" id="PF10618">
    <property type="entry name" value="Tail_tube"/>
    <property type="match status" value="1"/>
</dbReference>
<dbReference type="InterPro" id="IPR019596">
    <property type="entry name" value="Phage_Mu_GpM_tail_tub"/>
</dbReference>
<accession>B9Z4Z7</accession>
<organism evidence="1 2">
    <name type="scientific">Pseudogulbenkiania ferrooxidans 2002</name>
    <dbReference type="NCBI Taxonomy" id="279714"/>
    <lineage>
        <taxon>Bacteria</taxon>
        <taxon>Pseudomonadati</taxon>
        <taxon>Pseudomonadota</taxon>
        <taxon>Betaproteobacteria</taxon>
        <taxon>Neisseriales</taxon>
        <taxon>Chromobacteriaceae</taxon>
        <taxon>Pseudogulbenkiania</taxon>
    </lineage>
</organism>
<reference evidence="1 2" key="1">
    <citation type="submission" date="2009-02" db="EMBL/GenBank/DDBJ databases">
        <title>Sequencing of the draft genome and assembly of Lutiella nitroferrum 2002.</title>
        <authorList>
            <consortium name="US DOE Joint Genome Institute (JGI-PGF)"/>
            <person name="Lucas S."/>
            <person name="Copeland A."/>
            <person name="Lapidus A."/>
            <person name="Glavina del Rio T."/>
            <person name="Tice H."/>
            <person name="Bruce D."/>
            <person name="Goodwin L."/>
            <person name="Pitluck S."/>
            <person name="Larimer F."/>
            <person name="Land M.L."/>
            <person name="Hauser L."/>
            <person name="Coates J.D."/>
        </authorList>
    </citation>
    <scope>NUCLEOTIDE SEQUENCE [LARGE SCALE GENOMIC DNA]</scope>
    <source>
        <strain evidence="1 2">2002</strain>
    </source>
</reference>
<name>B9Z4Z7_9NEIS</name>
<comment type="caution">
    <text evidence="1">The sequence shown here is derived from an EMBL/GenBank/DDBJ whole genome shotgun (WGS) entry which is preliminary data.</text>
</comment>
<proteinExistence type="predicted"/>
<dbReference type="eggNOG" id="ENOG5033A4X">
    <property type="taxonomic scope" value="Bacteria"/>
</dbReference>
<gene>
    <name evidence="1" type="ORF">FuraDRAFT_2432</name>
</gene>
<evidence type="ECO:0000313" key="2">
    <source>
        <dbReference type="Proteomes" id="UP000003165"/>
    </source>
</evidence>
<dbReference type="AlphaFoldDB" id="B9Z4Z7"/>
<protein>
    <submittedName>
        <fullName evidence="1">Phage tail tube protein</fullName>
    </submittedName>
</protein>
<dbReference type="Proteomes" id="UP000003165">
    <property type="component" value="Unassembled WGS sequence"/>
</dbReference>
<dbReference type="RefSeq" id="WP_008954452.1">
    <property type="nucleotide sequence ID" value="NZ_ACIS01000006.1"/>
</dbReference>
<evidence type="ECO:0000313" key="1">
    <source>
        <dbReference type="EMBL" id="EEG08229.1"/>
    </source>
</evidence>
<sequence length="117" mass="12335">MAKLTGIVYVNVNGARLRSKPGASLKVGGPIQKAESDVNGFAGHSTEEIKHAEVKCTLLHADDTDLVALQQISGATVVFETDSGQRYLVRDAGTEGEVELKGKEVELTLTGAAAERV</sequence>